<dbReference type="AlphaFoldDB" id="A0A9X8ZF75"/>
<organism evidence="1 2">
    <name type="scientific">Peribacillus simplex</name>
    <dbReference type="NCBI Taxonomy" id="1478"/>
    <lineage>
        <taxon>Bacteria</taxon>
        <taxon>Bacillati</taxon>
        <taxon>Bacillota</taxon>
        <taxon>Bacilli</taxon>
        <taxon>Bacillales</taxon>
        <taxon>Bacillaceae</taxon>
        <taxon>Peribacillus</taxon>
    </lineage>
</organism>
<reference evidence="1 2" key="1">
    <citation type="journal article" date="2019" name="Environ. Microbiol.">
        <title>An active ?-lactamase is a part of an orchestrated cell wall stress resistance network of Bacillus subtilis and related rhizosphere species.</title>
        <authorList>
            <person name="Bucher T."/>
            <person name="Keren-Paz A."/>
            <person name="Hausser J."/>
            <person name="Olender T."/>
            <person name="Cytryn E."/>
            <person name="Kolodkin-Gal I."/>
        </authorList>
    </citation>
    <scope>NUCLEOTIDE SEQUENCE [LARGE SCALE GENOMIC DNA]</scope>
    <source>
        <strain evidence="1 2">I4</strain>
    </source>
</reference>
<proteinExistence type="predicted"/>
<evidence type="ECO:0000313" key="2">
    <source>
        <dbReference type="Proteomes" id="UP000309170"/>
    </source>
</evidence>
<evidence type="ECO:0000313" key="1">
    <source>
        <dbReference type="EMBL" id="TKH09560.1"/>
    </source>
</evidence>
<dbReference type="Proteomes" id="UP000309170">
    <property type="component" value="Unassembled WGS sequence"/>
</dbReference>
<protein>
    <recommendedName>
        <fullName evidence="3">Lipoprotein</fullName>
    </recommendedName>
</protein>
<gene>
    <name evidence="1" type="ORF">FC678_16890</name>
</gene>
<sequence>MKKNFILAAGVISIGLLGACMQEEKYVEIKTSAEVEPTEVEELSSEEVTEEPEFEEEEMSELEASGSFEGQIGYYADAFGDGVERDNADVIKEDGHPAEYYYYGEATAFINEFENSLDVRDGMKEDFNNLMALSFIIEVEQEKVLDGVTLPKGTDKWEAHKYWNEPTDRQKQAIKYMSLVFNDLDIAVNELPKEPTGYTYFSEGKKVEEIEKFISSSN</sequence>
<name>A0A9X8ZF75_9BACI</name>
<dbReference type="PROSITE" id="PS51257">
    <property type="entry name" value="PROKAR_LIPOPROTEIN"/>
    <property type="match status" value="1"/>
</dbReference>
<evidence type="ECO:0008006" key="3">
    <source>
        <dbReference type="Google" id="ProtNLM"/>
    </source>
</evidence>
<dbReference type="RefSeq" id="WP_137024032.1">
    <property type="nucleotide sequence ID" value="NZ_SZNT01000262.1"/>
</dbReference>
<dbReference type="EMBL" id="SZNT01000262">
    <property type="protein sequence ID" value="TKH09560.1"/>
    <property type="molecule type" value="Genomic_DNA"/>
</dbReference>
<comment type="caution">
    <text evidence="1">The sequence shown here is derived from an EMBL/GenBank/DDBJ whole genome shotgun (WGS) entry which is preliminary data.</text>
</comment>
<accession>A0A9X8ZF75</accession>